<dbReference type="EMBL" id="BMPD01000001">
    <property type="protein sequence ID" value="GGK53633.1"/>
    <property type="molecule type" value="Genomic_DNA"/>
</dbReference>
<dbReference type="AlphaFoldDB" id="A0A830EX78"/>
<comment type="caution">
    <text evidence="3">The sequence shown here is derived from an EMBL/GenBank/DDBJ whole genome shotgun (WGS) entry which is preliminary data.</text>
</comment>
<name>A0A830EX78_9EURY</name>
<sequence>MLPARDARGYPKYKDTDNRSDPMHHPGPPRFVATGDEIELAPRDPDPTATYSWHVARAPVQSTATLGDDPVEQFVPDTPGRYVIRLSAPDGKHDLTVRAFPGTLKSGGTHTSGLSGRSGERSGGVSGGQSGSRLSGSGEYTQAGDGSDGGGGGGRPRLTLRPAIEGDEAVVRADCSAHPEGTETAGDLAVEFLLDDRDDIDADAVTRDGTDLRIPLDALPDRARIHAVAVGDYGYSVPDAVEFTRNGDGVETVVSGAGVAARRPYDAPAWAEDSAIYEIYVRTFAGKSDDSPFDAIIDRLDYLDSLGVDVIWLTPVLQNDHAPHGYNITDFFEIASDLGTRADYERFIEAAHDRGFKVLFDLVCNHSARTHPYFESAVEGPDADYREWYEWRSDTEPETYFEWEHIANFNFDHLPVRRHLLDAVAQWAELVDGFRCDMAWAVPNSFWREIHDYCKDRDSEFLLLDETIPYIPDFQAGLFDMHFDSTTYAALRQVGGGGDAEAVLSAIEGRAEIGFPEHASFMLYAENHDETRYIVDYGRDAAEAAAGALFTLPGAPLLYAGQEFGQRGRRDDLAWDHADETLQSFVSDLSATRHDQPALSADADLVRIPYEVRDGPSDRVVAYARTTDEDAAVVVLNFSSEPTTVELPAGTADTDLVSGEHRGGASDGDATVTVDSVGVFPTAESGLRQ</sequence>
<dbReference type="Gene3D" id="2.60.40.1180">
    <property type="entry name" value="Golgi alpha-mannosidase II"/>
    <property type="match status" value="1"/>
</dbReference>
<feature type="compositionally biased region" description="Basic and acidic residues" evidence="1">
    <location>
        <begin position="1"/>
        <end position="24"/>
    </location>
</feature>
<dbReference type="InterPro" id="IPR006047">
    <property type="entry name" value="GH13_cat_dom"/>
</dbReference>
<dbReference type="InterPro" id="IPR053556">
    <property type="entry name" value="GH13_alpha-amylase"/>
</dbReference>
<feature type="compositionally biased region" description="Gly residues" evidence="1">
    <location>
        <begin position="146"/>
        <end position="155"/>
    </location>
</feature>
<protein>
    <recommendedName>
        <fullName evidence="2">Glycosyl hydrolase family 13 catalytic domain-containing protein</fullName>
    </recommendedName>
</protein>
<dbReference type="InterPro" id="IPR017853">
    <property type="entry name" value="GH"/>
</dbReference>
<dbReference type="SUPFAM" id="SSF51445">
    <property type="entry name" value="(Trans)glycosidases"/>
    <property type="match status" value="1"/>
</dbReference>
<dbReference type="InterPro" id="IPR013780">
    <property type="entry name" value="Glyco_hydro_b"/>
</dbReference>
<evidence type="ECO:0000256" key="1">
    <source>
        <dbReference type="SAM" id="MobiDB-lite"/>
    </source>
</evidence>
<accession>A0A830EX78</accession>
<organism evidence="3 4">
    <name type="scientific">Haloarcula sebkhae</name>
    <dbReference type="NCBI Taxonomy" id="932660"/>
    <lineage>
        <taxon>Archaea</taxon>
        <taxon>Methanobacteriati</taxon>
        <taxon>Methanobacteriota</taxon>
        <taxon>Stenosarchaea group</taxon>
        <taxon>Halobacteria</taxon>
        <taxon>Halobacteriales</taxon>
        <taxon>Haloarculaceae</taxon>
        <taxon>Haloarcula</taxon>
    </lineage>
</organism>
<dbReference type="Proteomes" id="UP000614221">
    <property type="component" value="Unassembled WGS sequence"/>
</dbReference>
<evidence type="ECO:0000259" key="2">
    <source>
        <dbReference type="SMART" id="SM00642"/>
    </source>
</evidence>
<reference evidence="3" key="1">
    <citation type="journal article" date="2014" name="Int. J. Syst. Evol. Microbiol.">
        <title>Complete genome sequence of Corynebacterium casei LMG S-19264T (=DSM 44701T), isolated from a smear-ripened cheese.</title>
        <authorList>
            <consortium name="US DOE Joint Genome Institute (JGI-PGF)"/>
            <person name="Walter F."/>
            <person name="Albersmeier A."/>
            <person name="Kalinowski J."/>
            <person name="Ruckert C."/>
        </authorList>
    </citation>
    <scope>NUCLEOTIDE SEQUENCE</scope>
    <source>
        <strain evidence="3">JCM 19018</strain>
    </source>
</reference>
<dbReference type="PANTHER" id="PTHR10357">
    <property type="entry name" value="ALPHA-AMYLASE FAMILY MEMBER"/>
    <property type="match status" value="1"/>
</dbReference>
<evidence type="ECO:0000313" key="3">
    <source>
        <dbReference type="EMBL" id="GGK53633.1"/>
    </source>
</evidence>
<evidence type="ECO:0000313" key="4">
    <source>
        <dbReference type="Proteomes" id="UP000614221"/>
    </source>
</evidence>
<gene>
    <name evidence="3" type="ORF">GCM10009067_02650</name>
</gene>
<dbReference type="Gene3D" id="3.20.20.80">
    <property type="entry name" value="Glycosidases"/>
    <property type="match status" value="1"/>
</dbReference>
<reference evidence="3" key="2">
    <citation type="submission" date="2020-09" db="EMBL/GenBank/DDBJ databases">
        <authorList>
            <person name="Sun Q."/>
            <person name="Ohkuma M."/>
        </authorList>
    </citation>
    <scope>NUCLEOTIDE SEQUENCE</scope>
    <source>
        <strain evidence="3">JCM 19018</strain>
    </source>
</reference>
<feature type="domain" description="Glycosyl hydrolase family 13 catalytic" evidence="2">
    <location>
        <begin position="278"/>
        <end position="593"/>
    </location>
</feature>
<feature type="region of interest" description="Disordered" evidence="1">
    <location>
        <begin position="1"/>
        <end position="33"/>
    </location>
</feature>
<proteinExistence type="predicted"/>
<dbReference type="GO" id="GO:0005975">
    <property type="term" value="P:carbohydrate metabolic process"/>
    <property type="evidence" value="ECO:0007669"/>
    <property type="project" value="InterPro"/>
</dbReference>
<dbReference type="NCBIfam" id="NF041321">
    <property type="entry name" value="Alpha-amyl_MalA_Halo"/>
    <property type="match status" value="1"/>
</dbReference>
<feature type="region of interest" description="Disordered" evidence="1">
    <location>
        <begin position="97"/>
        <end position="159"/>
    </location>
</feature>
<dbReference type="Pfam" id="PF00128">
    <property type="entry name" value="Alpha-amylase"/>
    <property type="match status" value="2"/>
</dbReference>
<feature type="compositionally biased region" description="Gly residues" evidence="1">
    <location>
        <begin position="121"/>
        <end position="130"/>
    </location>
</feature>
<dbReference type="SMART" id="SM00642">
    <property type="entry name" value="Aamy"/>
    <property type="match status" value="1"/>
</dbReference>
<dbReference type="SUPFAM" id="SSF51011">
    <property type="entry name" value="Glycosyl hydrolase domain"/>
    <property type="match status" value="1"/>
</dbReference>